<dbReference type="InterPro" id="IPR001660">
    <property type="entry name" value="SAM"/>
</dbReference>
<organism evidence="2 3">
    <name type="scientific">Ranitomeya imitator</name>
    <name type="common">mimic poison frog</name>
    <dbReference type="NCBI Taxonomy" id="111125"/>
    <lineage>
        <taxon>Eukaryota</taxon>
        <taxon>Metazoa</taxon>
        <taxon>Chordata</taxon>
        <taxon>Craniata</taxon>
        <taxon>Vertebrata</taxon>
        <taxon>Euteleostomi</taxon>
        <taxon>Amphibia</taxon>
        <taxon>Batrachia</taxon>
        <taxon>Anura</taxon>
        <taxon>Neobatrachia</taxon>
        <taxon>Hyloidea</taxon>
        <taxon>Dendrobatidae</taxon>
        <taxon>Dendrobatinae</taxon>
        <taxon>Ranitomeya</taxon>
    </lineage>
</organism>
<dbReference type="SMART" id="SM00454">
    <property type="entry name" value="SAM"/>
    <property type="match status" value="1"/>
</dbReference>
<dbReference type="InterPro" id="IPR013761">
    <property type="entry name" value="SAM/pointed_sf"/>
</dbReference>
<evidence type="ECO:0000313" key="3">
    <source>
        <dbReference type="Proteomes" id="UP001176940"/>
    </source>
</evidence>
<dbReference type="PANTHER" id="PTHR12247">
    <property type="entry name" value="POLYCOMB GROUP PROTEIN"/>
    <property type="match status" value="1"/>
</dbReference>
<dbReference type="InterPro" id="IPR050548">
    <property type="entry name" value="PcG_chromatin_remod_factors"/>
</dbReference>
<gene>
    <name evidence="2" type="ORF">RIMI_LOCUS5250930</name>
</gene>
<dbReference type="PANTHER" id="PTHR12247:SF77">
    <property type="entry name" value="SCM-LIKE WITH FOUR MBT DOMAINS PROTEIN 1"/>
    <property type="match status" value="1"/>
</dbReference>
<dbReference type="SUPFAM" id="SSF47769">
    <property type="entry name" value="SAM/Pointed domain"/>
    <property type="match status" value="1"/>
</dbReference>
<dbReference type="EMBL" id="CAUEEQ010008883">
    <property type="protein sequence ID" value="CAJ0932786.1"/>
    <property type="molecule type" value="Genomic_DNA"/>
</dbReference>
<protein>
    <recommendedName>
        <fullName evidence="1">SAM domain-containing protein</fullName>
    </recommendedName>
</protein>
<reference evidence="2" key="1">
    <citation type="submission" date="2023-07" db="EMBL/GenBank/DDBJ databases">
        <authorList>
            <person name="Stuckert A."/>
        </authorList>
    </citation>
    <scope>NUCLEOTIDE SEQUENCE</scope>
</reference>
<dbReference type="Pfam" id="PF07647">
    <property type="entry name" value="SAM_2"/>
    <property type="match status" value="1"/>
</dbReference>
<proteinExistence type="predicted"/>
<sequence length="138" mass="15749">MVSFKSSTRSAIIKCSYGHIDGKIKWLWLLECLSSVNVGFRLDQTDTLQGIRIELKEPLALKEIPIDWTVNDVVEYIKSTDCAHLAQLFQEQEIDGKALLLLNLPAVQDCMDLKPATAIRLCYHIERVKLAFYQSLPR</sequence>
<comment type="caution">
    <text evidence="2">The sequence shown here is derived from an EMBL/GenBank/DDBJ whole genome shotgun (WGS) entry which is preliminary data.</text>
</comment>
<dbReference type="Gene3D" id="1.10.150.50">
    <property type="entry name" value="Transcription Factor, Ets-1"/>
    <property type="match status" value="1"/>
</dbReference>
<feature type="domain" description="SAM" evidence="1">
    <location>
        <begin position="65"/>
        <end position="131"/>
    </location>
</feature>
<name>A0ABN9L4D1_9NEOB</name>
<evidence type="ECO:0000259" key="1">
    <source>
        <dbReference type="SMART" id="SM00454"/>
    </source>
</evidence>
<accession>A0ABN9L4D1</accession>
<evidence type="ECO:0000313" key="2">
    <source>
        <dbReference type="EMBL" id="CAJ0932786.1"/>
    </source>
</evidence>
<dbReference type="Proteomes" id="UP001176940">
    <property type="component" value="Unassembled WGS sequence"/>
</dbReference>
<keyword evidence="3" id="KW-1185">Reference proteome</keyword>